<dbReference type="Proteomes" id="UP000030152">
    <property type="component" value="Unassembled WGS sequence"/>
</dbReference>
<sequence length="113" mass="13069">MSLYPQQQVLHITPAQISEHMTTTKNKKTVLQFWNPNCKEVKDILKQYKAAEAMHNDTDFYFIAITSKDTLITNAIKDNNYPYKLYVADAAVNPDLYERMASFCKKMCALLNI</sequence>
<dbReference type="Gene3D" id="3.40.30.10">
    <property type="entry name" value="Glutaredoxin"/>
    <property type="match status" value="1"/>
</dbReference>
<evidence type="ECO:0000313" key="2">
    <source>
        <dbReference type="Proteomes" id="UP000030152"/>
    </source>
</evidence>
<dbReference type="InterPro" id="IPR036249">
    <property type="entry name" value="Thioredoxin-like_sf"/>
</dbReference>
<evidence type="ECO:0000313" key="1">
    <source>
        <dbReference type="EMBL" id="KGO85306.1"/>
    </source>
</evidence>
<dbReference type="eggNOG" id="ENOG502ZIYH">
    <property type="taxonomic scope" value="Bacteria"/>
</dbReference>
<organism evidence="1 2">
    <name type="scientific">Flavobacterium rivuli WB 3.3-2 = DSM 21788</name>
    <dbReference type="NCBI Taxonomy" id="1121895"/>
    <lineage>
        <taxon>Bacteria</taxon>
        <taxon>Pseudomonadati</taxon>
        <taxon>Bacteroidota</taxon>
        <taxon>Flavobacteriia</taxon>
        <taxon>Flavobacteriales</taxon>
        <taxon>Flavobacteriaceae</taxon>
        <taxon>Flavobacterium</taxon>
    </lineage>
</organism>
<protein>
    <recommendedName>
        <fullName evidence="3">Thioredoxin domain-containing protein</fullName>
    </recommendedName>
</protein>
<name>A0A0A2M128_9FLAO</name>
<comment type="caution">
    <text evidence="1">The sequence shown here is derived from an EMBL/GenBank/DDBJ whole genome shotgun (WGS) entry which is preliminary data.</text>
</comment>
<evidence type="ECO:0008006" key="3">
    <source>
        <dbReference type="Google" id="ProtNLM"/>
    </source>
</evidence>
<dbReference type="AlphaFoldDB" id="A0A0A2M128"/>
<proteinExistence type="predicted"/>
<dbReference type="EMBL" id="JRLX01000024">
    <property type="protein sequence ID" value="KGO85306.1"/>
    <property type="molecule type" value="Genomic_DNA"/>
</dbReference>
<gene>
    <name evidence="1" type="ORF">Q765_16945</name>
</gene>
<accession>A0A0A2M128</accession>
<reference evidence="1 2" key="1">
    <citation type="submission" date="2013-09" db="EMBL/GenBank/DDBJ databases">
        <authorList>
            <person name="Zeng Z."/>
            <person name="Chen C."/>
        </authorList>
    </citation>
    <scope>NUCLEOTIDE SEQUENCE [LARGE SCALE GENOMIC DNA]</scope>
    <source>
        <strain evidence="1 2">WB 3.3-2</strain>
    </source>
</reference>
<dbReference type="SUPFAM" id="SSF52833">
    <property type="entry name" value="Thioredoxin-like"/>
    <property type="match status" value="1"/>
</dbReference>
<keyword evidence="2" id="KW-1185">Reference proteome</keyword>
<dbReference type="STRING" id="1121895.GCA_000378485_03151"/>